<dbReference type="OrthoDB" id="2121828at2759"/>
<feature type="domain" description="Plastocyanin-like" evidence="15">
    <location>
        <begin position="201"/>
        <end position="351"/>
    </location>
</feature>
<dbReference type="InterPro" id="IPR034285">
    <property type="entry name" value="CuRO_2_LCC"/>
</dbReference>
<comment type="function">
    <text evidence="13">Lignin degradation and detoxification of lignin-derived products.</text>
</comment>
<keyword evidence="9 13" id="KW-0560">Oxidoreductase</keyword>
<dbReference type="GO" id="GO:0052716">
    <property type="term" value="F:hydroquinone:oxygen oxidoreductase activity"/>
    <property type="evidence" value="ECO:0007669"/>
    <property type="project" value="UniProtKB-EC"/>
</dbReference>
<keyword evidence="5 13" id="KW-0052">Apoplast</keyword>
<dbReference type="InterPro" id="IPR033138">
    <property type="entry name" value="Cu_oxidase_CS"/>
</dbReference>
<evidence type="ECO:0000256" key="11">
    <source>
        <dbReference type="ARBA" id="ARBA00023180"/>
    </source>
</evidence>
<evidence type="ECO:0000256" key="1">
    <source>
        <dbReference type="ARBA" id="ARBA00000349"/>
    </source>
</evidence>
<evidence type="ECO:0000256" key="9">
    <source>
        <dbReference type="ARBA" id="ARBA00023002"/>
    </source>
</evidence>
<proteinExistence type="inferred from homology"/>
<evidence type="ECO:0000256" key="10">
    <source>
        <dbReference type="ARBA" id="ARBA00023008"/>
    </source>
</evidence>
<dbReference type="InterPro" id="IPR002355">
    <property type="entry name" value="Cu_oxidase_Cu_BS"/>
</dbReference>
<dbReference type="InterPro" id="IPR045087">
    <property type="entry name" value="Cu-oxidase_fam"/>
</dbReference>
<dbReference type="AlphaFoldDB" id="A0A6P5YKM5"/>
<dbReference type="SUPFAM" id="SSF49503">
    <property type="entry name" value="Cupredoxins"/>
    <property type="match status" value="3"/>
</dbReference>
<dbReference type="Proteomes" id="UP000515121">
    <property type="component" value="Unplaced"/>
</dbReference>
<evidence type="ECO:0000256" key="8">
    <source>
        <dbReference type="ARBA" id="ARBA00022737"/>
    </source>
</evidence>
<dbReference type="Gene3D" id="2.60.40.420">
    <property type="entry name" value="Cupredoxins - blue copper proteins"/>
    <property type="match status" value="3"/>
</dbReference>
<feature type="domain" description="Plastocyanin-like" evidence="17">
    <location>
        <begin position="76"/>
        <end position="190"/>
    </location>
</feature>
<keyword evidence="14" id="KW-0472">Membrane</keyword>
<dbReference type="InterPro" id="IPR017761">
    <property type="entry name" value="Laccase"/>
</dbReference>
<accession>A0A6P5YKM5</accession>
<keyword evidence="8 13" id="KW-0677">Repeat</keyword>
<evidence type="ECO:0000256" key="5">
    <source>
        <dbReference type="ARBA" id="ARBA00022523"/>
    </source>
</evidence>
<dbReference type="GeneID" id="111292768"/>
<dbReference type="EC" id="1.10.3.2" evidence="4 13"/>
<dbReference type="Pfam" id="PF07731">
    <property type="entry name" value="Cu-oxidase_2"/>
    <property type="match status" value="1"/>
</dbReference>
<organism evidence="18 19">
    <name type="scientific">Durio zibethinus</name>
    <name type="common">Durian</name>
    <dbReference type="NCBI Taxonomy" id="66656"/>
    <lineage>
        <taxon>Eukaryota</taxon>
        <taxon>Viridiplantae</taxon>
        <taxon>Streptophyta</taxon>
        <taxon>Embryophyta</taxon>
        <taxon>Tracheophyta</taxon>
        <taxon>Spermatophyta</taxon>
        <taxon>Magnoliopsida</taxon>
        <taxon>eudicotyledons</taxon>
        <taxon>Gunneridae</taxon>
        <taxon>Pentapetalae</taxon>
        <taxon>rosids</taxon>
        <taxon>malvids</taxon>
        <taxon>Malvales</taxon>
        <taxon>Malvaceae</taxon>
        <taxon>Helicteroideae</taxon>
        <taxon>Durio</taxon>
    </lineage>
</organism>
<dbReference type="CDD" id="cd13897">
    <property type="entry name" value="CuRO_3_LCC_plant"/>
    <property type="match status" value="1"/>
</dbReference>
<comment type="catalytic activity">
    <reaction evidence="1 13">
        <text>4 hydroquinone + O2 = 4 benzosemiquinone + 2 H2O</text>
        <dbReference type="Rhea" id="RHEA:11276"/>
        <dbReference type="ChEBI" id="CHEBI:15377"/>
        <dbReference type="ChEBI" id="CHEBI:15379"/>
        <dbReference type="ChEBI" id="CHEBI:17594"/>
        <dbReference type="ChEBI" id="CHEBI:17977"/>
        <dbReference type="EC" id="1.10.3.2"/>
    </reaction>
</comment>
<keyword evidence="14" id="KW-0812">Transmembrane</keyword>
<evidence type="ECO:0000256" key="6">
    <source>
        <dbReference type="ARBA" id="ARBA00022525"/>
    </source>
</evidence>
<feature type="domain" description="Plastocyanin-like" evidence="16">
    <location>
        <begin position="462"/>
        <end position="596"/>
    </location>
</feature>
<dbReference type="PROSITE" id="PS00079">
    <property type="entry name" value="MULTICOPPER_OXIDASE1"/>
    <property type="match status" value="1"/>
</dbReference>
<dbReference type="CDD" id="cd13875">
    <property type="entry name" value="CuRO_2_LCC_plant"/>
    <property type="match status" value="1"/>
</dbReference>
<evidence type="ECO:0000259" key="17">
    <source>
        <dbReference type="Pfam" id="PF07732"/>
    </source>
</evidence>
<dbReference type="PANTHER" id="PTHR11709">
    <property type="entry name" value="MULTI-COPPER OXIDASE"/>
    <property type="match status" value="1"/>
</dbReference>
<reference evidence="19" key="1">
    <citation type="submission" date="2025-08" db="UniProtKB">
        <authorList>
            <consortium name="RefSeq"/>
        </authorList>
    </citation>
    <scope>IDENTIFICATION</scope>
    <source>
        <tissue evidence="19">Fruit stalk</tissue>
    </source>
</reference>
<dbReference type="GO" id="GO:0048046">
    <property type="term" value="C:apoplast"/>
    <property type="evidence" value="ECO:0007669"/>
    <property type="project" value="UniProtKB-SubCell"/>
</dbReference>
<dbReference type="NCBIfam" id="TIGR03389">
    <property type="entry name" value="laccase"/>
    <property type="match status" value="1"/>
</dbReference>
<evidence type="ECO:0000313" key="19">
    <source>
        <dbReference type="RefSeq" id="XP_022741064.1"/>
    </source>
</evidence>
<keyword evidence="11" id="KW-0325">Glycoprotein</keyword>
<evidence type="ECO:0000256" key="12">
    <source>
        <dbReference type="ARBA" id="ARBA00023185"/>
    </source>
</evidence>
<dbReference type="Pfam" id="PF00394">
    <property type="entry name" value="Cu-oxidase"/>
    <property type="match status" value="1"/>
</dbReference>
<dbReference type="InterPro" id="IPR034288">
    <property type="entry name" value="CuRO_1_LCC"/>
</dbReference>
<dbReference type="KEGG" id="dzi:111292768"/>
<sequence length="613" mass="68991">MLAVVFFSTAPNMGFDDQGVRINLVLRLVLCMDMFKNKMGKGCCRFFLFLLFFFINGGVLKAWPKGSVTRYYDFKVQTASITKLCKTSTVVTVNRMYPGPTIYAREDDRVVVKVTNLTPYNISIHWHGVRQRLTCWFDGPAYITQCPIQAGQSFKYRFTFLNQRGTLFWHAHISWLRATVHGPLIIYPKQGVSYPFEPPVEEHVIVLGEYWLRDIQDLERQVKESGGGPPGSDAYILNGHPGPLHNCSRDDVYTINVTQGKKYLLRIINAALNMEHFFGVAQHTMTVVEADGEYTKPFDTSFLMLTPGQTYNVLIKADQPIGKYYMALSPYMPAKSVPFLNKTSYAILDYVKHTKSMIPHEPILPNVNDTESVQAFADQVKNLYPNQHWSPIDVPLKIDKSLFFTIGLNVLSCNSSDPDRSCQGPNGGIFAASVNNISFRRPMVSLLNAYYNNLEGYFSTNFPDKPEKMYDFVNEAPNNIGVDTQPAIGTQVSVLEYGWAVQVIFQDTGTVGTENHPIHLHGFSFYLLGTGLGNFNSATAILNFYDPPYRNTVGVPVGGWAVIRFRADNPGVWFMHCHLDVHTTWGLSMAFLVKNGKGKMQTLPSPPPDLPLC</sequence>
<evidence type="ECO:0000256" key="7">
    <source>
        <dbReference type="ARBA" id="ARBA00022723"/>
    </source>
</evidence>
<evidence type="ECO:0000259" key="15">
    <source>
        <dbReference type="Pfam" id="PF00394"/>
    </source>
</evidence>
<comment type="similarity">
    <text evidence="3 13">Belongs to the multicopper oxidase family.</text>
</comment>
<dbReference type="PROSITE" id="PS00080">
    <property type="entry name" value="MULTICOPPER_OXIDASE2"/>
    <property type="match status" value="1"/>
</dbReference>
<dbReference type="InterPro" id="IPR011706">
    <property type="entry name" value="Cu-oxidase_C"/>
</dbReference>
<name>A0A6P5YKM5_DURZI</name>
<keyword evidence="14" id="KW-1133">Transmembrane helix</keyword>
<keyword evidence="18" id="KW-1185">Reference proteome</keyword>
<keyword evidence="10 13" id="KW-0186">Copper</keyword>
<dbReference type="RefSeq" id="XP_022741064.1">
    <property type="nucleotide sequence ID" value="XM_022885329.1"/>
</dbReference>
<dbReference type="InterPro" id="IPR001117">
    <property type="entry name" value="Cu-oxidase_2nd"/>
</dbReference>
<evidence type="ECO:0000313" key="18">
    <source>
        <dbReference type="Proteomes" id="UP000515121"/>
    </source>
</evidence>
<evidence type="ECO:0000256" key="4">
    <source>
        <dbReference type="ARBA" id="ARBA00012297"/>
    </source>
</evidence>
<dbReference type="GO" id="GO:0046274">
    <property type="term" value="P:lignin catabolic process"/>
    <property type="evidence" value="ECO:0007669"/>
    <property type="project" value="UniProtKB-KW"/>
</dbReference>
<dbReference type="GO" id="GO:0005507">
    <property type="term" value="F:copper ion binding"/>
    <property type="evidence" value="ECO:0007669"/>
    <property type="project" value="InterPro"/>
</dbReference>
<evidence type="ECO:0000259" key="16">
    <source>
        <dbReference type="Pfam" id="PF07731"/>
    </source>
</evidence>
<dbReference type="Pfam" id="PF07732">
    <property type="entry name" value="Cu-oxidase_3"/>
    <property type="match status" value="1"/>
</dbReference>
<evidence type="ECO:0000256" key="14">
    <source>
        <dbReference type="SAM" id="Phobius"/>
    </source>
</evidence>
<comment type="cofactor">
    <cofactor evidence="13">
        <name>Cu cation</name>
        <dbReference type="ChEBI" id="CHEBI:23378"/>
    </cofactor>
    <text evidence="13">Binds 4 Cu cations per monomer.</text>
</comment>
<evidence type="ECO:0000256" key="2">
    <source>
        <dbReference type="ARBA" id="ARBA00004271"/>
    </source>
</evidence>
<dbReference type="InterPro" id="IPR008972">
    <property type="entry name" value="Cupredoxin"/>
</dbReference>
<gene>
    <name evidence="19" type="primary">LOC111292768</name>
</gene>
<protein>
    <recommendedName>
        <fullName evidence="4 13">Laccase</fullName>
        <ecNumber evidence="4 13">1.10.3.2</ecNumber>
    </recommendedName>
    <alternativeName>
        <fullName evidence="13">Benzenediol:oxygen oxidoreductase</fullName>
    </alternativeName>
    <alternativeName>
        <fullName evidence="13">Diphenol oxidase</fullName>
    </alternativeName>
    <alternativeName>
        <fullName evidence="13">Urishiol oxidase</fullName>
    </alternativeName>
</protein>
<dbReference type="CDD" id="cd13849">
    <property type="entry name" value="CuRO_1_LCC_plant"/>
    <property type="match status" value="1"/>
</dbReference>
<dbReference type="InterPro" id="IPR034289">
    <property type="entry name" value="CuRO_3_LCC"/>
</dbReference>
<keyword evidence="12 13" id="KW-0439">Lignin degradation</keyword>
<keyword evidence="6 13" id="KW-0964">Secreted</keyword>
<evidence type="ECO:0000256" key="13">
    <source>
        <dbReference type="RuleBase" id="RU361119"/>
    </source>
</evidence>
<keyword evidence="7 13" id="KW-0479">Metal-binding</keyword>
<dbReference type="PANTHER" id="PTHR11709:SF481">
    <property type="entry name" value="LACCASE"/>
    <property type="match status" value="1"/>
</dbReference>
<dbReference type="InterPro" id="IPR011707">
    <property type="entry name" value="Cu-oxidase-like_N"/>
</dbReference>
<comment type="subcellular location">
    <subcellularLocation>
        <location evidence="2 13">Secreted</location>
        <location evidence="2 13">Extracellular space</location>
        <location evidence="2 13">Apoplast</location>
    </subcellularLocation>
</comment>
<evidence type="ECO:0000256" key="3">
    <source>
        <dbReference type="ARBA" id="ARBA00010609"/>
    </source>
</evidence>
<feature type="transmembrane region" description="Helical" evidence="14">
    <location>
        <begin position="42"/>
        <end position="63"/>
    </location>
</feature>